<keyword evidence="6 8" id="KW-1133">Transmembrane helix</keyword>
<reference evidence="11" key="1">
    <citation type="journal article" date="2019" name="Int. J. Syst. Evol. Microbiol.">
        <title>The Global Catalogue of Microorganisms (GCM) 10K type strain sequencing project: providing services to taxonomists for standard genome sequencing and annotation.</title>
        <authorList>
            <consortium name="The Broad Institute Genomics Platform"/>
            <consortium name="The Broad Institute Genome Sequencing Center for Infectious Disease"/>
            <person name="Wu L."/>
            <person name="Ma J."/>
        </authorList>
    </citation>
    <scope>NUCLEOTIDE SEQUENCE [LARGE SCALE GENOMIC DNA]</scope>
    <source>
        <strain evidence="11">JCM 31921</strain>
    </source>
</reference>
<keyword evidence="2" id="KW-1003">Cell membrane</keyword>
<dbReference type="Pfam" id="PF13231">
    <property type="entry name" value="PMT_2"/>
    <property type="match status" value="1"/>
</dbReference>
<keyword evidence="4" id="KW-0808">Transferase</keyword>
<accession>A0ABP8N0F3</accession>
<evidence type="ECO:0000256" key="8">
    <source>
        <dbReference type="SAM" id="Phobius"/>
    </source>
</evidence>
<feature type="transmembrane region" description="Helical" evidence="8">
    <location>
        <begin position="176"/>
        <end position="206"/>
    </location>
</feature>
<feature type="transmembrane region" description="Helical" evidence="8">
    <location>
        <begin position="411"/>
        <end position="429"/>
    </location>
</feature>
<comment type="subcellular location">
    <subcellularLocation>
        <location evidence="1">Cell membrane</location>
        <topology evidence="1">Multi-pass membrane protein</topology>
    </subcellularLocation>
</comment>
<dbReference type="Proteomes" id="UP001501410">
    <property type="component" value="Unassembled WGS sequence"/>
</dbReference>
<gene>
    <name evidence="10" type="ORF">GCM10023092_24320</name>
</gene>
<keyword evidence="5 8" id="KW-0812">Transmembrane</keyword>
<organism evidence="10 11">
    <name type="scientific">Rurimicrobium arvi</name>
    <dbReference type="NCBI Taxonomy" id="2049916"/>
    <lineage>
        <taxon>Bacteria</taxon>
        <taxon>Pseudomonadati</taxon>
        <taxon>Bacteroidota</taxon>
        <taxon>Chitinophagia</taxon>
        <taxon>Chitinophagales</taxon>
        <taxon>Chitinophagaceae</taxon>
        <taxon>Rurimicrobium</taxon>
    </lineage>
</organism>
<evidence type="ECO:0000256" key="7">
    <source>
        <dbReference type="ARBA" id="ARBA00023136"/>
    </source>
</evidence>
<protein>
    <submittedName>
        <fullName evidence="10">Glycosyltransferase family 39 protein</fullName>
    </submittedName>
</protein>
<evidence type="ECO:0000259" key="9">
    <source>
        <dbReference type="Pfam" id="PF13231"/>
    </source>
</evidence>
<keyword evidence="3" id="KW-0328">Glycosyltransferase</keyword>
<feature type="domain" description="Glycosyltransferase RgtA/B/C/D-like" evidence="9">
    <location>
        <begin position="78"/>
        <end position="230"/>
    </location>
</feature>
<name>A0ABP8N0F3_9BACT</name>
<evidence type="ECO:0000313" key="10">
    <source>
        <dbReference type="EMBL" id="GAA4457445.1"/>
    </source>
</evidence>
<dbReference type="InterPro" id="IPR050297">
    <property type="entry name" value="LipidA_mod_glycosyltrf_83"/>
</dbReference>
<feature type="transmembrane region" description="Helical" evidence="8">
    <location>
        <begin position="99"/>
        <end position="117"/>
    </location>
</feature>
<feature type="transmembrane region" description="Helical" evidence="8">
    <location>
        <begin position="25"/>
        <end position="43"/>
    </location>
</feature>
<feature type="transmembrane region" description="Helical" evidence="8">
    <location>
        <begin position="353"/>
        <end position="371"/>
    </location>
</feature>
<dbReference type="PANTHER" id="PTHR33908:SF3">
    <property type="entry name" value="UNDECAPRENYL PHOSPHATE-ALPHA-4-AMINO-4-DEOXY-L-ARABINOSE ARABINOSYL TRANSFERASE"/>
    <property type="match status" value="1"/>
</dbReference>
<evidence type="ECO:0000256" key="2">
    <source>
        <dbReference type="ARBA" id="ARBA00022475"/>
    </source>
</evidence>
<evidence type="ECO:0000256" key="5">
    <source>
        <dbReference type="ARBA" id="ARBA00022692"/>
    </source>
</evidence>
<feature type="transmembrane region" description="Helical" evidence="8">
    <location>
        <begin position="438"/>
        <end position="458"/>
    </location>
</feature>
<proteinExistence type="predicted"/>
<evidence type="ECO:0000313" key="11">
    <source>
        <dbReference type="Proteomes" id="UP001501410"/>
    </source>
</evidence>
<keyword evidence="11" id="KW-1185">Reference proteome</keyword>
<dbReference type="InterPro" id="IPR038731">
    <property type="entry name" value="RgtA/B/C-like"/>
</dbReference>
<keyword evidence="7 8" id="KW-0472">Membrane</keyword>
<dbReference type="EMBL" id="BAABEZ010000022">
    <property type="protein sequence ID" value="GAA4457445.1"/>
    <property type="molecule type" value="Genomic_DNA"/>
</dbReference>
<feature type="transmembrane region" description="Helical" evidence="8">
    <location>
        <begin position="218"/>
        <end position="242"/>
    </location>
</feature>
<evidence type="ECO:0000256" key="1">
    <source>
        <dbReference type="ARBA" id="ARBA00004651"/>
    </source>
</evidence>
<sequence>MTRVAALDKIATIFADNKTIPMRRIPLWLFAIIALLYFSAARVDIMDIDASQYAEMSREMANSGSYLHLYDRGGDYLDKPPFLFWAGATSIRLFGVNNFAYKLPSILLGLLAIYATYRIARKYYNEQTGRIAALILASCQGMFLMTNDVRCDLALMGWVALATWLWDEWLDRRKNIVLFLGAAICIALGMMTKGPIGLLAPAFAVLSNRALKRQWRAVFHPAYLLMALVIGVCLIPMSIGLYQQFDLHREKFLNGHYGQSGLRFFYWTQSFGRITGENDWNNGSDISFQLVNMLWSFLPWIFLLLPALFLHYRNLARNRFQLGNNIRESLSYSGFLLCYLAVGMSKYQLPHYIFVAFPFAAIACAGLVFELTEQQRYPKLSVFFKKSLPVIGTLLFVGLLLILTVVFPAGWAWLAGCALALCIFFYVCLRPETPVKPVWIGAAAMILINIFLTHYFYYHLMSYQIGNAAGRYMHAHGIGSGDVVAYRVHDPLPSLHFYANGVVRRQELKGYLPADTGQYVLTEQEGFEELKERGYELQTVFSGRLFKVSELTPTFLGNGSRDKATRPYYLCRILHVGARMSQ</sequence>
<evidence type="ECO:0000256" key="4">
    <source>
        <dbReference type="ARBA" id="ARBA00022679"/>
    </source>
</evidence>
<feature type="transmembrane region" description="Helical" evidence="8">
    <location>
        <begin position="383"/>
        <end position="405"/>
    </location>
</feature>
<dbReference type="PANTHER" id="PTHR33908">
    <property type="entry name" value="MANNOSYLTRANSFERASE YKCB-RELATED"/>
    <property type="match status" value="1"/>
</dbReference>
<dbReference type="RefSeq" id="WP_344827479.1">
    <property type="nucleotide sequence ID" value="NZ_BAABEZ010000022.1"/>
</dbReference>
<comment type="caution">
    <text evidence="10">The sequence shown here is derived from an EMBL/GenBank/DDBJ whole genome shotgun (WGS) entry which is preliminary data.</text>
</comment>
<feature type="transmembrane region" description="Helical" evidence="8">
    <location>
        <begin position="290"/>
        <end position="310"/>
    </location>
</feature>
<evidence type="ECO:0000256" key="3">
    <source>
        <dbReference type="ARBA" id="ARBA00022676"/>
    </source>
</evidence>
<evidence type="ECO:0000256" key="6">
    <source>
        <dbReference type="ARBA" id="ARBA00022989"/>
    </source>
</evidence>